<name>A0ABW4G976_9ACTN</name>
<proteinExistence type="predicted"/>
<dbReference type="RefSeq" id="WP_219531887.1">
    <property type="nucleotide sequence ID" value="NZ_JAHKRM010000012.1"/>
</dbReference>
<organism evidence="1 2">
    <name type="scientific">Nonomuraea guangzhouensis</name>
    <dbReference type="NCBI Taxonomy" id="1291555"/>
    <lineage>
        <taxon>Bacteria</taxon>
        <taxon>Bacillati</taxon>
        <taxon>Actinomycetota</taxon>
        <taxon>Actinomycetes</taxon>
        <taxon>Streptosporangiales</taxon>
        <taxon>Streptosporangiaceae</taxon>
        <taxon>Nonomuraea</taxon>
    </lineage>
</organism>
<evidence type="ECO:0000313" key="1">
    <source>
        <dbReference type="EMBL" id="MFD1539309.1"/>
    </source>
</evidence>
<gene>
    <name evidence="1" type="ORF">ACFSJ0_19785</name>
</gene>
<dbReference type="Proteomes" id="UP001597097">
    <property type="component" value="Unassembled WGS sequence"/>
</dbReference>
<keyword evidence="2" id="KW-1185">Reference proteome</keyword>
<evidence type="ECO:0000313" key="2">
    <source>
        <dbReference type="Proteomes" id="UP001597097"/>
    </source>
</evidence>
<protein>
    <submittedName>
        <fullName evidence="1">Uncharacterized protein</fullName>
    </submittedName>
</protein>
<comment type="caution">
    <text evidence="1">The sequence shown here is derived from an EMBL/GenBank/DDBJ whole genome shotgun (WGS) entry which is preliminary data.</text>
</comment>
<accession>A0ABW4G976</accession>
<dbReference type="EMBL" id="JBHUCM010000017">
    <property type="protein sequence ID" value="MFD1539309.1"/>
    <property type="molecule type" value="Genomic_DNA"/>
</dbReference>
<reference evidence="2" key="1">
    <citation type="journal article" date="2019" name="Int. J. Syst. Evol. Microbiol.">
        <title>The Global Catalogue of Microorganisms (GCM) 10K type strain sequencing project: providing services to taxonomists for standard genome sequencing and annotation.</title>
        <authorList>
            <consortium name="The Broad Institute Genomics Platform"/>
            <consortium name="The Broad Institute Genome Sequencing Center for Infectious Disease"/>
            <person name="Wu L."/>
            <person name="Ma J."/>
        </authorList>
    </citation>
    <scope>NUCLEOTIDE SEQUENCE [LARGE SCALE GENOMIC DNA]</scope>
    <source>
        <strain evidence="2">CGMCC 1.15399</strain>
    </source>
</reference>
<sequence length="152" mass="15093">MSVALGVSGIDGVIDGPGDSPGPSCGIVVMDTDGSGQPRLAAFPRLFAAGLAQPPGSGSYVAGGCQLVFRSVFWSGDGSSRMIGAVVRTRPADIGGGEMIAVPATVPPAVAETPLVGMASGRLVESTLSYGCTAGRFSVGRGIRGKAVVSLR</sequence>